<evidence type="ECO:0000256" key="19">
    <source>
        <dbReference type="SAM" id="Phobius"/>
    </source>
</evidence>
<keyword evidence="13 19" id="KW-1133">Transmembrane helix</keyword>
<feature type="transmembrane region" description="Helical" evidence="19">
    <location>
        <begin position="150"/>
        <end position="172"/>
    </location>
</feature>
<dbReference type="PANTHER" id="PTHR46382">
    <property type="entry name" value="PHOSPHATIDATE CYTIDYLYLTRANSFERASE"/>
    <property type="match status" value="1"/>
</dbReference>
<evidence type="ECO:0000256" key="10">
    <source>
        <dbReference type="ARBA" id="ARBA00022679"/>
    </source>
</evidence>
<evidence type="ECO:0000256" key="3">
    <source>
        <dbReference type="ARBA" id="ARBA00005119"/>
    </source>
</evidence>
<evidence type="ECO:0000256" key="16">
    <source>
        <dbReference type="ARBA" id="ARBA00023209"/>
    </source>
</evidence>
<organism evidence="20 21">
    <name type="scientific">Lichenicoccus roseus</name>
    <dbReference type="NCBI Taxonomy" id="2683649"/>
    <lineage>
        <taxon>Bacteria</taxon>
        <taxon>Pseudomonadati</taxon>
        <taxon>Pseudomonadota</taxon>
        <taxon>Alphaproteobacteria</taxon>
        <taxon>Acetobacterales</taxon>
        <taxon>Acetobacteraceae</taxon>
        <taxon>Lichenicoccus</taxon>
    </lineage>
</organism>
<evidence type="ECO:0000256" key="1">
    <source>
        <dbReference type="ARBA" id="ARBA00001698"/>
    </source>
</evidence>
<protein>
    <recommendedName>
        <fullName evidence="7 18">Phosphatidate cytidylyltransferase</fullName>
        <ecNumber evidence="6 18">2.7.7.41</ecNumber>
    </recommendedName>
</protein>
<keyword evidence="12 18" id="KW-0548">Nucleotidyltransferase</keyword>
<feature type="transmembrane region" description="Helical" evidence="19">
    <location>
        <begin position="120"/>
        <end position="144"/>
    </location>
</feature>
<dbReference type="RefSeq" id="WP_138324116.1">
    <property type="nucleotide sequence ID" value="NZ_VCDI01000001.1"/>
</dbReference>
<dbReference type="Pfam" id="PF01148">
    <property type="entry name" value="CTP_transf_1"/>
    <property type="match status" value="1"/>
</dbReference>
<sequence length="344" mass="34505">MPAANAASGRALAENPAIRRAVIPDAAPATTAGSWRDLRLRLISAAVLAPLGLLCLIDGGWILVAVTLLMMVGLAWEWAGLARVRPVSPAGIALLVWPGASLLLAVTYDWMAGLRLLAAGCLLGPMRGGGILVIGAAGLSLIRLSDFPGAGAASLLFVVLVVWSSDSLAYLVGRAIGGAKLAPRISPGKTRSGAAGGLLGAMLAGALVAGLASHGASPGSGILRGLLFGGLLGIAAQAGDLAESALKRRCGVKDSGRLIPGHGGLLDRLDGLIGAVPVAALLSLGCAPGQGFWQVRLSQFGLVDTGSAEAPPAGRLESWLNLTPATAALDNGARSGRSLRNTSE</sequence>
<evidence type="ECO:0000313" key="20">
    <source>
        <dbReference type="EMBL" id="TLU73863.1"/>
    </source>
</evidence>
<comment type="catalytic activity">
    <reaction evidence="1 18">
        <text>a 1,2-diacyl-sn-glycero-3-phosphate + CTP + H(+) = a CDP-1,2-diacyl-sn-glycerol + diphosphate</text>
        <dbReference type="Rhea" id="RHEA:16229"/>
        <dbReference type="ChEBI" id="CHEBI:15378"/>
        <dbReference type="ChEBI" id="CHEBI:33019"/>
        <dbReference type="ChEBI" id="CHEBI:37563"/>
        <dbReference type="ChEBI" id="CHEBI:58332"/>
        <dbReference type="ChEBI" id="CHEBI:58608"/>
        <dbReference type="EC" id="2.7.7.41"/>
    </reaction>
</comment>
<reference evidence="20 21" key="1">
    <citation type="submission" date="2019-05" db="EMBL/GenBank/DDBJ databases">
        <authorList>
            <person name="Pankratov T."/>
            <person name="Grouzdev D."/>
        </authorList>
    </citation>
    <scope>NUCLEOTIDE SEQUENCE [LARGE SCALE GENOMIC DNA]</scope>
    <source>
        <strain evidence="20 21">KEBCLARHB70R</strain>
    </source>
</reference>
<dbReference type="PROSITE" id="PS01315">
    <property type="entry name" value="CDS"/>
    <property type="match status" value="1"/>
</dbReference>
<feature type="transmembrane region" description="Helical" evidence="19">
    <location>
        <begin position="42"/>
        <end position="75"/>
    </location>
</feature>
<evidence type="ECO:0000256" key="7">
    <source>
        <dbReference type="ARBA" id="ARBA00019373"/>
    </source>
</evidence>
<evidence type="ECO:0000256" key="15">
    <source>
        <dbReference type="ARBA" id="ARBA00023136"/>
    </source>
</evidence>
<keyword evidence="11 18" id="KW-0812">Transmembrane</keyword>
<evidence type="ECO:0000256" key="17">
    <source>
        <dbReference type="ARBA" id="ARBA00023264"/>
    </source>
</evidence>
<proteinExistence type="inferred from homology"/>
<comment type="caution">
    <text evidence="20">The sequence shown here is derived from an EMBL/GenBank/DDBJ whole genome shotgun (WGS) entry which is preliminary data.</text>
</comment>
<evidence type="ECO:0000256" key="6">
    <source>
        <dbReference type="ARBA" id="ARBA00012487"/>
    </source>
</evidence>
<dbReference type="GO" id="GO:0016024">
    <property type="term" value="P:CDP-diacylglycerol biosynthetic process"/>
    <property type="evidence" value="ECO:0007669"/>
    <property type="project" value="UniProtKB-UniPathway"/>
</dbReference>
<evidence type="ECO:0000256" key="5">
    <source>
        <dbReference type="ARBA" id="ARBA00010185"/>
    </source>
</evidence>
<dbReference type="OrthoDB" id="9799199at2"/>
<comment type="similarity">
    <text evidence="5 18">Belongs to the CDS family.</text>
</comment>
<evidence type="ECO:0000256" key="14">
    <source>
        <dbReference type="ARBA" id="ARBA00023098"/>
    </source>
</evidence>
<keyword evidence="10 18" id="KW-0808">Transferase</keyword>
<dbReference type="EMBL" id="VCDI01000001">
    <property type="protein sequence ID" value="TLU73863.1"/>
    <property type="molecule type" value="Genomic_DNA"/>
</dbReference>
<evidence type="ECO:0000256" key="12">
    <source>
        <dbReference type="ARBA" id="ARBA00022695"/>
    </source>
</evidence>
<comment type="pathway">
    <text evidence="4">Lipid metabolism.</text>
</comment>
<keyword evidence="9" id="KW-0444">Lipid biosynthesis</keyword>
<keyword evidence="16" id="KW-0594">Phospholipid biosynthesis</keyword>
<comment type="pathway">
    <text evidence="3 18">Phospholipid metabolism; CDP-diacylglycerol biosynthesis; CDP-diacylglycerol from sn-glycerol 3-phosphate: step 3/3.</text>
</comment>
<evidence type="ECO:0000256" key="2">
    <source>
        <dbReference type="ARBA" id="ARBA00004651"/>
    </source>
</evidence>
<keyword evidence="8" id="KW-1003">Cell membrane</keyword>
<evidence type="ECO:0000256" key="9">
    <source>
        <dbReference type="ARBA" id="ARBA00022516"/>
    </source>
</evidence>
<dbReference type="AlphaFoldDB" id="A0A5R9JAN5"/>
<accession>A0A5R9JAN5</accession>
<dbReference type="EC" id="2.7.7.41" evidence="6 18"/>
<evidence type="ECO:0000256" key="18">
    <source>
        <dbReference type="RuleBase" id="RU003938"/>
    </source>
</evidence>
<evidence type="ECO:0000256" key="8">
    <source>
        <dbReference type="ARBA" id="ARBA00022475"/>
    </source>
</evidence>
<dbReference type="PANTHER" id="PTHR46382:SF1">
    <property type="entry name" value="PHOSPHATIDATE CYTIDYLYLTRANSFERASE"/>
    <property type="match status" value="1"/>
</dbReference>
<name>A0A5R9JAN5_9PROT</name>
<evidence type="ECO:0000256" key="11">
    <source>
        <dbReference type="ARBA" id="ARBA00022692"/>
    </source>
</evidence>
<keyword evidence="14" id="KW-0443">Lipid metabolism</keyword>
<dbReference type="Proteomes" id="UP000305654">
    <property type="component" value="Unassembled WGS sequence"/>
</dbReference>
<keyword evidence="15 19" id="KW-0472">Membrane</keyword>
<evidence type="ECO:0000256" key="4">
    <source>
        <dbReference type="ARBA" id="ARBA00005189"/>
    </source>
</evidence>
<dbReference type="InterPro" id="IPR000374">
    <property type="entry name" value="PC_trans"/>
</dbReference>
<keyword evidence="21" id="KW-1185">Reference proteome</keyword>
<gene>
    <name evidence="20" type="ORF">FE263_01110</name>
</gene>
<dbReference type="GO" id="GO:0005886">
    <property type="term" value="C:plasma membrane"/>
    <property type="evidence" value="ECO:0007669"/>
    <property type="project" value="UniProtKB-SubCell"/>
</dbReference>
<comment type="subcellular location">
    <subcellularLocation>
        <location evidence="2">Cell membrane</location>
        <topology evidence="2">Multi-pass membrane protein</topology>
    </subcellularLocation>
</comment>
<dbReference type="UniPathway" id="UPA00557">
    <property type="reaction ID" value="UER00614"/>
</dbReference>
<feature type="transmembrane region" description="Helical" evidence="19">
    <location>
        <begin position="193"/>
        <end position="216"/>
    </location>
</feature>
<evidence type="ECO:0000256" key="13">
    <source>
        <dbReference type="ARBA" id="ARBA00022989"/>
    </source>
</evidence>
<feature type="transmembrane region" description="Helical" evidence="19">
    <location>
        <begin position="87"/>
        <end position="108"/>
    </location>
</feature>
<dbReference type="GO" id="GO:0004605">
    <property type="term" value="F:phosphatidate cytidylyltransferase activity"/>
    <property type="evidence" value="ECO:0007669"/>
    <property type="project" value="UniProtKB-EC"/>
</dbReference>
<keyword evidence="17" id="KW-1208">Phospholipid metabolism</keyword>
<evidence type="ECO:0000313" key="21">
    <source>
        <dbReference type="Proteomes" id="UP000305654"/>
    </source>
</evidence>